<sequence length="224" mass="22677">MPPLTVPPTADVLDVLRQDRLLAVLRGSDPDALTACASVLAHSGIRAVELTLSSDAGLEALRRSVADSSLPPGTLLGAGTVLTRDQARAAIDAGARYLVTPGVTEEVLAEGVAQDVPVLCGALTPSEAMAAVRLGAAAVKLFPAHAVGGARYLRDLRAPFPDVPFIAIGGIALDDVADYLAAGAVAVGVGSPLLRESAQDSSRAALDALAARATAYLAAARRDA</sequence>
<evidence type="ECO:0000313" key="2">
    <source>
        <dbReference type="Proteomes" id="UP001592582"/>
    </source>
</evidence>
<dbReference type="PANTHER" id="PTHR30246:SF1">
    <property type="entry name" value="2-DEHYDRO-3-DEOXY-6-PHOSPHOGALACTONATE ALDOLASE-RELATED"/>
    <property type="match status" value="1"/>
</dbReference>
<dbReference type="PROSITE" id="PS00160">
    <property type="entry name" value="ALDOLASE_KDPG_KHG_2"/>
    <property type="match status" value="1"/>
</dbReference>
<dbReference type="InterPro" id="IPR000887">
    <property type="entry name" value="Aldlse_KDPG_KHG"/>
</dbReference>
<proteinExistence type="predicted"/>
<dbReference type="PANTHER" id="PTHR30246">
    <property type="entry name" value="2-KETO-3-DEOXY-6-PHOSPHOGLUCONATE ALDOLASE"/>
    <property type="match status" value="1"/>
</dbReference>
<dbReference type="Proteomes" id="UP001592582">
    <property type="component" value="Unassembled WGS sequence"/>
</dbReference>
<reference evidence="1 2" key="1">
    <citation type="submission" date="2024-09" db="EMBL/GenBank/DDBJ databases">
        <authorList>
            <person name="Lee S.D."/>
        </authorList>
    </citation>
    <scope>NUCLEOTIDE SEQUENCE [LARGE SCALE GENOMIC DNA]</scope>
    <source>
        <strain evidence="1 2">N1-1</strain>
    </source>
</reference>
<dbReference type="InterPro" id="IPR013785">
    <property type="entry name" value="Aldolase_TIM"/>
</dbReference>
<dbReference type="NCBIfam" id="TIGR01182">
    <property type="entry name" value="eda"/>
    <property type="match status" value="1"/>
</dbReference>
<keyword evidence="2" id="KW-1185">Reference proteome</keyword>
<gene>
    <name evidence="1" type="ORF">ACEZDG_16660</name>
</gene>
<comment type="caution">
    <text evidence="1">The sequence shown here is derived from an EMBL/GenBank/DDBJ whole genome shotgun (WGS) entry which is preliminary data.</text>
</comment>
<dbReference type="SUPFAM" id="SSF51569">
    <property type="entry name" value="Aldolase"/>
    <property type="match status" value="1"/>
</dbReference>
<name>A0ABV6VAZ6_9ACTN</name>
<evidence type="ECO:0000313" key="1">
    <source>
        <dbReference type="EMBL" id="MFC1410896.1"/>
    </source>
</evidence>
<organism evidence="1 2">
    <name type="scientific">Streptacidiphilus alkalitolerans</name>
    <dbReference type="NCBI Taxonomy" id="3342712"/>
    <lineage>
        <taxon>Bacteria</taxon>
        <taxon>Bacillati</taxon>
        <taxon>Actinomycetota</taxon>
        <taxon>Actinomycetes</taxon>
        <taxon>Kitasatosporales</taxon>
        <taxon>Streptomycetaceae</taxon>
        <taxon>Streptacidiphilus</taxon>
    </lineage>
</organism>
<dbReference type="Pfam" id="PF01081">
    <property type="entry name" value="Aldolase"/>
    <property type="match status" value="1"/>
</dbReference>
<accession>A0ABV6VAZ6</accession>
<protein>
    <submittedName>
        <fullName evidence="1">Bifunctional 4-hydroxy-2-oxoglutarate aldolase/2-dehydro-3-deoxy-phosphogluconate aldolase</fullName>
    </submittedName>
</protein>
<dbReference type="CDD" id="cd00452">
    <property type="entry name" value="KDPG_aldolase"/>
    <property type="match status" value="1"/>
</dbReference>
<dbReference type="EMBL" id="JBHEZX010000006">
    <property type="protein sequence ID" value="MFC1410896.1"/>
    <property type="molecule type" value="Genomic_DNA"/>
</dbReference>
<dbReference type="InterPro" id="IPR031338">
    <property type="entry name" value="KDPG/KHG_AS_2"/>
</dbReference>
<dbReference type="Gene3D" id="3.20.20.70">
    <property type="entry name" value="Aldolase class I"/>
    <property type="match status" value="1"/>
</dbReference>